<proteinExistence type="predicted"/>
<name>A0ACB5RF77_9CLOT</name>
<accession>A0ACB5RF77</accession>
<gene>
    <name evidence="1" type="ORF">rsdtw13_28870</name>
</gene>
<keyword evidence="2" id="KW-1185">Reference proteome</keyword>
<evidence type="ECO:0000313" key="2">
    <source>
        <dbReference type="Proteomes" id="UP001058074"/>
    </source>
</evidence>
<reference evidence="1" key="1">
    <citation type="journal article" date="2025" name="Int. J. Syst. Evol. Microbiol.">
        <title>Inconstantimicrobium mannanitabidum sp. nov., a novel member of the family Clostridiaceae isolated from anoxic soil under the treatment of reductive soil disinfestation.</title>
        <authorList>
            <person name="Ueki A."/>
            <person name="Tonouchi A."/>
            <person name="Honma S."/>
            <person name="Kaku N."/>
            <person name="Ueki K."/>
        </authorList>
    </citation>
    <scope>NUCLEOTIDE SEQUENCE</scope>
    <source>
        <strain evidence="1">TW13</strain>
    </source>
</reference>
<comment type="caution">
    <text evidence="1">The sequence shown here is derived from an EMBL/GenBank/DDBJ whole genome shotgun (WGS) entry which is preliminary data.</text>
</comment>
<dbReference type="EMBL" id="BROD01000001">
    <property type="protein sequence ID" value="GKX67629.1"/>
    <property type="molecule type" value="Genomic_DNA"/>
</dbReference>
<dbReference type="Proteomes" id="UP001058074">
    <property type="component" value="Unassembled WGS sequence"/>
</dbReference>
<sequence length="218" mass="25503">MQRYYMLFRDNVIYVKTDANDKTVEYSLDNLTTYPNVPFYHYIFDDEKIIKELNLSIKNILNNGSNFKQLLLGSMAFIIMPDDVTDIERRALDELGKMLGFKEVILASECALTAPYEEQNFISISRTCRMTILTYMKNKCVYKQKFIENKNYISKELLSAVRELNDGFDVTPNIYLNGTHLSEYRDIGTVVDSPELLEKIKIVSHKVNFKKEFRKVNK</sequence>
<organism evidence="1 2">
    <name type="scientific">Inconstantimicrobium mannanitabidum</name>
    <dbReference type="NCBI Taxonomy" id="1604901"/>
    <lineage>
        <taxon>Bacteria</taxon>
        <taxon>Bacillati</taxon>
        <taxon>Bacillota</taxon>
        <taxon>Clostridia</taxon>
        <taxon>Eubacteriales</taxon>
        <taxon>Clostridiaceae</taxon>
        <taxon>Inconstantimicrobium</taxon>
    </lineage>
</organism>
<protein>
    <submittedName>
        <fullName evidence="1">Uncharacterized protein</fullName>
    </submittedName>
</protein>
<evidence type="ECO:0000313" key="1">
    <source>
        <dbReference type="EMBL" id="GKX67629.1"/>
    </source>
</evidence>